<dbReference type="Pfam" id="PF08534">
    <property type="entry name" value="Redoxin"/>
    <property type="match status" value="1"/>
</dbReference>
<protein>
    <recommendedName>
        <fullName evidence="6">Thioredoxin domain-containing protein</fullName>
    </recommendedName>
</protein>
<dbReference type="InterPro" id="IPR013740">
    <property type="entry name" value="Redoxin"/>
</dbReference>
<keyword evidence="2" id="KW-0201">Cytochrome c-type biogenesis</keyword>
<comment type="caution">
    <text evidence="7">The sequence shown here is derived from an EMBL/GenBank/DDBJ whole genome shotgun (WGS) entry which is preliminary data.</text>
</comment>
<dbReference type="Gene3D" id="3.40.30.10">
    <property type="entry name" value="Glutaredoxin"/>
    <property type="match status" value="1"/>
</dbReference>
<dbReference type="InterPro" id="IPR050553">
    <property type="entry name" value="Thioredoxin_ResA/DsbE_sf"/>
</dbReference>
<evidence type="ECO:0000256" key="1">
    <source>
        <dbReference type="ARBA" id="ARBA00004196"/>
    </source>
</evidence>
<comment type="subcellular location">
    <subcellularLocation>
        <location evidence="1">Cell envelope</location>
    </subcellularLocation>
</comment>
<reference evidence="7 10" key="1">
    <citation type="submission" date="2021-11" db="EMBL/GenBank/DDBJ databases">
        <title>Draft genome sequence of Capnocytophaga sp. strain KC07075 isolated from cat oral cavity.</title>
        <authorList>
            <person name="Suzuki M."/>
            <person name="Imaoka K."/>
            <person name="Kimura M."/>
            <person name="Morikawa S."/>
            <person name="Maeda K."/>
        </authorList>
    </citation>
    <scope>NUCLEOTIDE SEQUENCE</scope>
    <source>
        <strain evidence="7">KC07075</strain>
        <strain evidence="8 10">KC07079</strain>
    </source>
</reference>
<dbReference type="GO" id="GO:0030313">
    <property type="term" value="C:cell envelope"/>
    <property type="evidence" value="ECO:0007669"/>
    <property type="project" value="UniProtKB-SubCell"/>
</dbReference>
<evidence type="ECO:0000313" key="7">
    <source>
        <dbReference type="EMBL" id="GJM49186.1"/>
    </source>
</evidence>
<dbReference type="EMBL" id="BQKB01000014">
    <property type="protein sequence ID" value="GJM52602.1"/>
    <property type="molecule type" value="Genomic_DNA"/>
</dbReference>
<evidence type="ECO:0000256" key="3">
    <source>
        <dbReference type="ARBA" id="ARBA00023157"/>
    </source>
</evidence>
<dbReference type="SUPFAM" id="SSF52833">
    <property type="entry name" value="Thioredoxin-like"/>
    <property type="match status" value="1"/>
</dbReference>
<gene>
    <name evidence="7" type="ORF">RCZ15_01620</name>
    <name evidence="8" type="ORF">RCZ16_09190</name>
</gene>
<evidence type="ECO:0000256" key="2">
    <source>
        <dbReference type="ARBA" id="ARBA00022748"/>
    </source>
</evidence>
<feature type="coiled-coil region" evidence="5">
    <location>
        <begin position="447"/>
        <end position="474"/>
    </location>
</feature>
<dbReference type="PANTHER" id="PTHR42852:SF6">
    <property type="entry name" value="THIOL:DISULFIDE INTERCHANGE PROTEIN DSBE"/>
    <property type="match status" value="1"/>
</dbReference>
<dbReference type="AlphaFoldDB" id="A0AAV5ATK3"/>
<dbReference type="PROSITE" id="PS51352">
    <property type="entry name" value="THIOREDOXIN_2"/>
    <property type="match status" value="1"/>
</dbReference>
<evidence type="ECO:0000259" key="6">
    <source>
        <dbReference type="PROSITE" id="PS51352"/>
    </source>
</evidence>
<evidence type="ECO:0000313" key="9">
    <source>
        <dbReference type="Proteomes" id="UP001207736"/>
    </source>
</evidence>
<dbReference type="EMBL" id="BQKA01000004">
    <property type="protein sequence ID" value="GJM49186.1"/>
    <property type="molecule type" value="Genomic_DNA"/>
</dbReference>
<dbReference type="PANTHER" id="PTHR42852">
    <property type="entry name" value="THIOL:DISULFIDE INTERCHANGE PROTEIN DSBE"/>
    <property type="match status" value="1"/>
</dbReference>
<dbReference type="Proteomes" id="UP001207736">
    <property type="component" value="Unassembled WGS sequence"/>
</dbReference>
<evidence type="ECO:0000313" key="10">
    <source>
        <dbReference type="Proteomes" id="UP001208692"/>
    </source>
</evidence>
<evidence type="ECO:0000256" key="4">
    <source>
        <dbReference type="ARBA" id="ARBA00023284"/>
    </source>
</evidence>
<dbReference type="RefSeq" id="WP_264845807.1">
    <property type="nucleotide sequence ID" value="NZ_BPMA01000015.1"/>
</dbReference>
<accession>A0AAV5ATK3</accession>
<name>A0AAV5ATK3_9FLAO</name>
<evidence type="ECO:0000313" key="8">
    <source>
        <dbReference type="EMBL" id="GJM52602.1"/>
    </source>
</evidence>
<dbReference type="Proteomes" id="UP001208692">
    <property type="component" value="Unassembled WGS sequence"/>
</dbReference>
<organism evidence="7 9">
    <name type="scientific">Capnocytophaga catalasegens</name>
    <dbReference type="NCBI Taxonomy" id="1004260"/>
    <lineage>
        <taxon>Bacteria</taxon>
        <taxon>Pseudomonadati</taxon>
        <taxon>Bacteroidota</taxon>
        <taxon>Flavobacteriia</taxon>
        <taxon>Flavobacteriales</taxon>
        <taxon>Flavobacteriaceae</taxon>
        <taxon>Capnocytophaga</taxon>
    </lineage>
</organism>
<feature type="domain" description="Thioredoxin" evidence="6">
    <location>
        <begin position="516"/>
        <end position="686"/>
    </location>
</feature>
<evidence type="ECO:0000256" key="5">
    <source>
        <dbReference type="SAM" id="Coils"/>
    </source>
</evidence>
<keyword evidence="10" id="KW-1185">Reference proteome</keyword>
<keyword evidence="3" id="KW-1015">Disulfide bond</keyword>
<dbReference type="InterPro" id="IPR036249">
    <property type="entry name" value="Thioredoxin-like_sf"/>
</dbReference>
<dbReference type="InterPro" id="IPR013766">
    <property type="entry name" value="Thioredoxin_domain"/>
</dbReference>
<keyword evidence="5" id="KW-0175">Coiled coil</keyword>
<dbReference type="GO" id="GO:0016491">
    <property type="term" value="F:oxidoreductase activity"/>
    <property type="evidence" value="ECO:0007669"/>
    <property type="project" value="InterPro"/>
</dbReference>
<dbReference type="GO" id="GO:0017004">
    <property type="term" value="P:cytochrome complex assembly"/>
    <property type="evidence" value="ECO:0007669"/>
    <property type="project" value="UniProtKB-KW"/>
</dbReference>
<keyword evidence="4" id="KW-0676">Redox-active center</keyword>
<proteinExistence type="predicted"/>
<dbReference type="CDD" id="cd02966">
    <property type="entry name" value="TlpA_like_family"/>
    <property type="match status" value="1"/>
</dbReference>
<sequence length="686" mass="80051">MKLKLTVLAFFVALFSLWSQKIVEIPFVEYANTKTIEISKVTLSKKETILDIEVNYTPKYWIKITKDSYLNANGKKYKIHKGEGITLDQQFWIPESGKASFKLFFELLPENTSSFDFIEGDCEDCFKIYGINLTNKVQLPKIPKEYTQKYKTNPKFKAEFKKGNALIKGQIIGYRTDFGDVFCKYENPITGNSTQHTINCDKEGNFSISIPIYSPTTLSIVLKKSFYIPLKVAPNEESKIIINLPEKTRQESNLRKKSKKYGEKVYYAGFFADVNRDFMSVLTPNELFEDQNIVHKIISQNISEINYKDYLLNKYDSIINYYNKQKINPLSKKILILNTTCAFLDKISLIDYVFSLVYAQKNNIPVEEAYKSYIPFVWDENMDNLYKILPIDDPNILFIPNSETQRLKFSRASSLSLVPLVKYMANQPEIEKEDRLLLEEFINSFERKETFNKIDLLENIYEKHEETLYNYQLEREGVAFFSKIWNTDNALLIDLIKSQTIGYNLTKKQPFTKKEQKEIKKLPKLFQEALLAENNALIAEMQSKKEKTGFNILDAPQNADENLLVELIKPFKRKVILIDIWATWCMPCLSAHKQMEAIKSEFSDKDVIFLYLADEYSNKNTWEHMITNIKGHHYWLNKAQTAYIQKIFSRRAYPSYIIIDKNGNISYYSVGFEGIEKIKSELTKAL</sequence>